<evidence type="ECO:0000256" key="1">
    <source>
        <dbReference type="SAM" id="MobiDB-lite"/>
    </source>
</evidence>
<accession>W9RZR4</accession>
<keyword evidence="3" id="KW-1185">Reference proteome</keyword>
<protein>
    <submittedName>
        <fullName evidence="2">Uncharacterized protein</fullName>
    </submittedName>
</protein>
<organism evidence="2 3">
    <name type="scientific">Morus notabilis</name>
    <dbReference type="NCBI Taxonomy" id="981085"/>
    <lineage>
        <taxon>Eukaryota</taxon>
        <taxon>Viridiplantae</taxon>
        <taxon>Streptophyta</taxon>
        <taxon>Embryophyta</taxon>
        <taxon>Tracheophyta</taxon>
        <taxon>Spermatophyta</taxon>
        <taxon>Magnoliopsida</taxon>
        <taxon>eudicotyledons</taxon>
        <taxon>Gunneridae</taxon>
        <taxon>Pentapetalae</taxon>
        <taxon>rosids</taxon>
        <taxon>fabids</taxon>
        <taxon>Rosales</taxon>
        <taxon>Moraceae</taxon>
        <taxon>Moreae</taxon>
        <taxon>Morus</taxon>
    </lineage>
</organism>
<reference evidence="3" key="1">
    <citation type="submission" date="2013-01" db="EMBL/GenBank/DDBJ databases">
        <title>Draft Genome Sequence of a Mulberry Tree, Morus notabilis C.K. Schneid.</title>
        <authorList>
            <person name="He N."/>
            <person name="Zhao S."/>
        </authorList>
    </citation>
    <scope>NUCLEOTIDE SEQUENCE</scope>
</reference>
<gene>
    <name evidence="2" type="ORF">L484_014125</name>
</gene>
<evidence type="ECO:0000313" key="2">
    <source>
        <dbReference type="EMBL" id="EXC19495.1"/>
    </source>
</evidence>
<sequence length="74" mass="8559">MGPTSKTGHIMMIASPSPKQRAKYAQEANEDHNHIRQPQPPPRRSRKTRTKGAQILNRITRFRFEGLPIGRREK</sequence>
<proteinExistence type="predicted"/>
<dbReference type="EMBL" id="KE345870">
    <property type="protein sequence ID" value="EXC19495.1"/>
    <property type="molecule type" value="Genomic_DNA"/>
</dbReference>
<dbReference type="Proteomes" id="UP000030645">
    <property type="component" value="Unassembled WGS sequence"/>
</dbReference>
<dbReference type="AlphaFoldDB" id="W9RZR4"/>
<feature type="region of interest" description="Disordered" evidence="1">
    <location>
        <begin position="1"/>
        <end position="54"/>
    </location>
</feature>
<evidence type="ECO:0000313" key="3">
    <source>
        <dbReference type="Proteomes" id="UP000030645"/>
    </source>
</evidence>
<name>W9RZR4_9ROSA</name>